<organism evidence="12 13">
    <name type="scientific">Thiorhodococcus mannitoliphagus</name>
    <dbReference type="NCBI Taxonomy" id="329406"/>
    <lineage>
        <taxon>Bacteria</taxon>
        <taxon>Pseudomonadati</taxon>
        <taxon>Pseudomonadota</taxon>
        <taxon>Gammaproteobacteria</taxon>
        <taxon>Chromatiales</taxon>
        <taxon>Chromatiaceae</taxon>
        <taxon>Thiorhodococcus</taxon>
    </lineage>
</organism>
<evidence type="ECO:0000256" key="5">
    <source>
        <dbReference type="ARBA" id="ARBA00022516"/>
    </source>
</evidence>
<dbReference type="GO" id="GO:0008915">
    <property type="term" value="F:lipid-A-disaccharide synthase activity"/>
    <property type="evidence" value="ECO:0007669"/>
    <property type="project" value="UniProtKB-UniRule"/>
</dbReference>
<dbReference type="SUPFAM" id="SSF53756">
    <property type="entry name" value="UDP-Glycosyltransferase/glycogen phosphorylase"/>
    <property type="match status" value="1"/>
</dbReference>
<keyword evidence="13" id="KW-1185">Reference proteome</keyword>
<accession>A0A6P1DS20</accession>
<dbReference type="UniPathway" id="UPA00973"/>
<evidence type="ECO:0000256" key="2">
    <source>
        <dbReference type="ARBA" id="ARBA00007868"/>
    </source>
</evidence>
<keyword evidence="8 11" id="KW-0808">Transferase</keyword>
<keyword evidence="7 11" id="KW-0328">Glycosyltransferase</keyword>
<sequence>MVERTASLVVGIVANEASGDLLGASLIRAIRARVPDARFVGVAGPRMLEAGCSTLFDQERLAVMGLTEVLAHLRELLSIRTELERYFVANPPDVFIGVDAPDFNLGLERRLRDKGIRTVHFVSPTVWAWRPGRVHGIRRAVDLMLSIFPFEEAFLREHEVPATYVGHPLAEEIPLDVDRAAARQGLGLPDQGQLMAILPGSRMGEVSRLAEPFIATALRCVEAKPDLTFVAPMVSKRLRTLFEATLQRRAPQLPIHLVDGRSRDALAAADCVLTASGTATLEALLLKRPMVVGYRVHPLSYHLVKALRLVKVPYVAMANLLVGRELAPEFLQDRCRPELLAPALLDLLDNAEHRRFIAAEYDRIHRHLRRNAADSAAIAVLGLIGHPASGRGVAC</sequence>
<dbReference type="GO" id="GO:0005543">
    <property type="term" value="F:phospholipid binding"/>
    <property type="evidence" value="ECO:0007669"/>
    <property type="project" value="TreeGrafter"/>
</dbReference>
<dbReference type="AlphaFoldDB" id="A0A6P1DS20"/>
<evidence type="ECO:0000256" key="3">
    <source>
        <dbReference type="ARBA" id="ARBA00012687"/>
    </source>
</evidence>
<dbReference type="GO" id="GO:0016020">
    <property type="term" value="C:membrane"/>
    <property type="evidence" value="ECO:0007669"/>
    <property type="project" value="GOC"/>
</dbReference>
<protein>
    <recommendedName>
        <fullName evidence="4 11">Lipid-A-disaccharide synthase</fullName>
        <ecNumber evidence="3 11">2.4.1.182</ecNumber>
    </recommendedName>
</protein>
<dbReference type="EMBL" id="JAAIJR010000026">
    <property type="protein sequence ID" value="NEX20350.1"/>
    <property type="molecule type" value="Genomic_DNA"/>
</dbReference>
<dbReference type="NCBIfam" id="TIGR00215">
    <property type="entry name" value="lpxB"/>
    <property type="match status" value="1"/>
</dbReference>
<dbReference type="PANTHER" id="PTHR30372:SF4">
    <property type="entry name" value="LIPID-A-DISACCHARIDE SYNTHASE, MITOCHONDRIAL-RELATED"/>
    <property type="match status" value="1"/>
</dbReference>
<keyword evidence="9 11" id="KW-0443">Lipid metabolism</keyword>
<evidence type="ECO:0000256" key="6">
    <source>
        <dbReference type="ARBA" id="ARBA00022556"/>
    </source>
</evidence>
<dbReference type="EC" id="2.4.1.182" evidence="3 11"/>
<evidence type="ECO:0000256" key="11">
    <source>
        <dbReference type="HAMAP-Rule" id="MF_00392"/>
    </source>
</evidence>
<evidence type="ECO:0000256" key="8">
    <source>
        <dbReference type="ARBA" id="ARBA00022679"/>
    </source>
</evidence>
<evidence type="ECO:0000313" key="12">
    <source>
        <dbReference type="EMBL" id="NEX20350.1"/>
    </source>
</evidence>
<dbReference type="GO" id="GO:0009245">
    <property type="term" value="P:lipid A biosynthetic process"/>
    <property type="evidence" value="ECO:0007669"/>
    <property type="project" value="UniProtKB-UniRule"/>
</dbReference>
<evidence type="ECO:0000313" key="13">
    <source>
        <dbReference type="Proteomes" id="UP000471640"/>
    </source>
</evidence>
<dbReference type="InterPro" id="IPR003835">
    <property type="entry name" value="Glyco_trans_19"/>
</dbReference>
<comment type="function">
    <text evidence="1 11">Condensation of UDP-2,3-diacylglucosamine and 2,3-diacylglucosamine-1-phosphate to form lipid A disaccharide, a precursor of lipid A, a phosphorylated glycolipid that anchors the lipopolysaccharide to the outer membrane of the cell.</text>
</comment>
<reference evidence="13" key="1">
    <citation type="journal article" date="2020" name="Microbiol. Resour. Announc.">
        <title>Draft Genome Sequences of Thiorhodococcus mannitoliphagus and Thiorhodococcus minor, Purple Sulfur Photosynthetic Bacteria in the Gammaproteobacterial Family Chromatiaceae.</title>
        <authorList>
            <person name="Aviles F.A."/>
            <person name="Meyer T.E."/>
            <person name="Kyndt J.A."/>
        </authorList>
    </citation>
    <scope>NUCLEOTIDE SEQUENCE [LARGE SCALE GENOMIC DNA]</scope>
    <source>
        <strain evidence="13">DSM 18266</strain>
    </source>
</reference>
<keyword evidence="6 11" id="KW-0441">Lipid A biosynthesis</keyword>
<evidence type="ECO:0000256" key="10">
    <source>
        <dbReference type="ARBA" id="ARBA00048975"/>
    </source>
</evidence>
<keyword evidence="5 11" id="KW-0444">Lipid biosynthesis</keyword>
<dbReference type="Proteomes" id="UP000471640">
    <property type="component" value="Unassembled WGS sequence"/>
</dbReference>
<dbReference type="RefSeq" id="WP_164653447.1">
    <property type="nucleotide sequence ID" value="NZ_JAAIJR010000026.1"/>
</dbReference>
<evidence type="ECO:0000256" key="4">
    <source>
        <dbReference type="ARBA" id="ARBA00020902"/>
    </source>
</evidence>
<dbReference type="Pfam" id="PF02684">
    <property type="entry name" value="LpxB"/>
    <property type="match status" value="1"/>
</dbReference>
<comment type="catalytic activity">
    <reaction evidence="10 11">
        <text>a lipid X + a UDP-2-N,3-O-bis[(3R)-3-hydroxyacyl]-alpha-D-glucosamine = a lipid A disaccharide + UDP + H(+)</text>
        <dbReference type="Rhea" id="RHEA:67828"/>
        <dbReference type="ChEBI" id="CHEBI:15378"/>
        <dbReference type="ChEBI" id="CHEBI:58223"/>
        <dbReference type="ChEBI" id="CHEBI:137748"/>
        <dbReference type="ChEBI" id="CHEBI:176338"/>
        <dbReference type="ChEBI" id="CHEBI:176343"/>
        <dbReference type="EC" id="2.4.1.182"/>
    </reaction>
</comment>
<dbReference type="PANTHER" id="PTHR30372">
    <property type="entry name" value="LIPID-A-DISACCHARIDE SYNTHASE"/>
    <property type="match status" value="1"/>
</dbReference>
<proteinExistence type="inferred from homology"/>
<gene>
    <name evidence="11 12" type="primary">lpxB</name>
    <name evidence="12" type="ORF">G3480_08525</name>
</gene>
<evidence type="ECO:0000256" key="7">
    <source>
        <dbReference type="ARBA" id="ARBA00022676"/>
    </source>
</evidence>
<name>A0A6P1DS20_9GAMM</name>
<dbReference type="HAMAP" id="MF_00392">
    <property type="entry name" value="LpxB"/>
    <property type="match status" value="1"/>
</dbReference>
<reference evidence="12 13" key="2">
    <citation type="submission" date="2020-02" db="EMBL/GenBank/DDBJ databases">
        <title>Genome sequences of Thiorhodococcus mannitoliphagus and Thiorhodococcus minor, purple sulfur photosynthetic bacteria in the gammaproteobacterial family, Chromatiaceae.</title>
        <authorList>
            <person name="Aviles F.A."/>
            <person name="Meyer T.E."/>
            <person name="Kyndt J.A."/>
        </authorList>
    </citation>
    <scope>NUCLEOTIDE SEQUENCE [LARGE SCALE GENOMIC DNA]</scope>
    <source>
        <strain evidence="12 13">DSM 18266</strain>
    </source>
</reference>
<comment type="caution">
    <text evidence="12">The sequence shown here is derived from an EMBL/GenBank/DDBJ whole genome shotgun (WGS) entry which is preliminary data.</text>
</comment>
<comment type="similarity">
    <text evidence="2 11">Belongs to the LpxB family.</text>
</comment>
<comment type="pathway">
    <text evidence="11">Bacterial outer membrane biogenesis; LPS lipid A biosynthesis.</text>
</comment>
<evidence type="ECO:0000256" key="9">
    <source>
        <dbReference type="ARBA" id="ARBA00023098"/>
    </source>
</evidence>
<evidence type="ECO:0000256" key="1">
    <source>
        <dbReference type="ARBA" id="ARBA00002056"/>
    </source>
</evidence>